<keyword evidence="3" id="KW-1185">Reference proteome</keyword>
<evidence type="ECO:0000313" key="3">
    <source>
        <dbReference type="Proteomes" id="UP000054978"/>
    </source>
</evidence>
<evidence type="ECO:0000259" key="1">
    <source>
        <dbReference type="Pfam" id="PF00144"/>
    </source>
</evidence>
<dbReference type="PANTHER" id="PTHR43283:SF7">
    <property type="entry name" value="BETA-LACTAMASE-RELATED DOMAIN-CONTAINING PROTEIN"/>
    <property type="match status" value="1"/>
</dbReference>
<dbReference type="PANTHER" id="PTHR43283">
    <property type="entry name" value="BETA-LACTAMASE-RELATED"/>
    <property type="match status" value="1"/>
</dbReference>
<comment type="caution">
    <text evidence="2">The sequence shown here is derived from an EMBL/GenBank/DDBJ whole genome shotgun (WGS) entry which is preliminary data.</text>
</comment>
<dbReference type="EMBL" id="FCOB02000045">
    <property type="protein sequence ID" value="SAL01141.1"/>
    <property type="molecule type" value="Genomic_DNA"/>
</dbReference>
<dbReference type="Pfam" id="PF00144">
    <property type="entry name" value="Beta-lactamase"/>
    <property type="match status" value="1"/>
</dbReference>
<accession>A0A158E2M6</accession>
<dbReference type="InterPro" id="IPR012338">
    <property type="entry name" value="Beta-lactam/transpept-like"/>
</dbReference>
<dbReference type="InterPro" id="IPR001466">
    <property type="entry name" value="Beta-lactam-related"/>
</dbReference>
<dbReference type="SUPFAM" id="SSF56601">
    <property type="entry name" value="beta-lactamase/transpeptidase-like"/>
    <property type="match status" value="1"/>
</dbReference>
<evidence type="ECO:0000313" key="2">
    <source>
        <dbReference type="EMBL" id="SAL01141.1"/>
    </source>
</evidence>
<reference evidence="2" key="1">
    <citation type="submission" date="2016-01" db="EMBL/GenBank/DDBJ databases">
        <authorList>
            <person name="Peeters C."/>
        </authorList>
    </citation>
    <scope>NUCLEOTIDE SEQUENCE [LARGE SCALE GENOMIC DNA]</scope>
    <source>
        <strain evidence="2">LMG 29326</strain>
    </source>
</reference>
<name>A0A158E2M6_9BURK</name>
<dbReference type="STRING" id="1777144.AWB83_06350"/>
<protein>
    <submittedName>
        <fullName evidence="2">Beta-lactamase</fullName>
    </submittedName>
</protein>
<dbReference type="Proteomes" id="UP000054978">
    <property type="component" value="Unassembled WGS sequence"/>
</dbReference>
<feature type="domain" description="Beta-lactamase-related" evidence="1">
    <location>
        <begin position="24"/>
        <end position="295"/>
    </location>
</feature>
<dbReference type="InterPro" id="IPR050789">
    <property type="entry name" value="Diverse_Enzym_Activities"/>
</dbReference>
<sequence length="311" mass="34441">MTVSSDSSLASMRQALTQENGVRSFVVARDDVIVFEHYRHDVEPESLENINSVTKSVVGLAVGAARREGALPPLDTPASRLVPQMRDAALDPRVRRITLQHLLTMTSGFEWDPSVIDDCVLGPCERFASGESRLRFILSRPFASEPGTRFQYDSHAVQLLSAALEYATGRTLADYARDTLFAPLGIDTSDWIADEEGHTFGGRGLMLRPRDMIRLGLLIMHRGAWRGVRLIDESFIGEAISVQSEGGPPMDDAQYGYLCWIDPRYVFAAGYGEQFIFVAPRERIVVAATCENDDAPKNVRTLLARHVLNAS</sequence>
<proteinExistence type="predicted"/>
<organism evidence="2 3">
    <name type="scientific">Caballeronia ptereochthonis</name>
    <dbReference type="NCBI Taxonomy" id="1777144"/>
    <lineage>
        <taxon>Bacteria</taxon>
        <taxon>Pseudomonadati</taxon>
        <taxon>Pseudomonadota</taxon>
        <taxon>Betaproteobacteria</taxon>
        <taxon>Burkholderiales</taxon>
        <taxon>Burkholderiaceae</taxon>
        <taxon>Caballeronia</taxon>
    </lineage>
</organism>
<dbReference type="AlphaFoldDB" id="A0A158E2M6"/>
<gene>
    <name evidence="2" type="ORF">AWB83_06350</name>
</gene>
<dbReference type="Gene3D" id="3.40.710.10">
    <property type="entry name" value="DD-peptidase/beta-lactamase superfamily"/>
    <property type="match status" value="1"/>
</dbReference>